<accession>A0A085W3Q8</accession>
<reference evidence="3 4" key="1">
    <citation type="submission" date="2014-04" db="EMBL/GenBank/DDBJ databases">
        <title>Genome assembly of Hyalangium minutum DSM 14724.</title>
        <authorList>
            <person name="Sharma G."/>
            <person name="Subramanian S."/>
        </authorList>
    </citation>
    <scope>NUCLEOTIDE SEQUENCE [LARGE SCALE GENOMIC DNA]</scope>
    <source>
        <strain evidence="3 4">DSM 14724</strain>
    </source>
</reference>
<evidence type="ECO:0000256" key="2">
    <source>
        <dbReference type="SAM" id="Phobius"/>
    </source>
</evidence>
<dbReference type="Proteomes" id="UP000028725">
    <property type="component" value="Unassembled WGS sequence"/>
</dbReference>
<evidence type="ECO:0000313" key="4">
    <source>
        <dbReference type="Proteomes" id="UP000028725"/>
    </source>
</evidence>
<sequence>MLPRPADAQGARSKFERHLTAAARLYEALEYERALTQIELARKQPHSSDQEVELSLYEGIILAESGKQESSTAAFKSALLVQPDAKLPVKVSPKVNTFFESVREQVKRELAALAPKEPPKAEPPPPQPVAAPPAAVATQSPVLKGLRSAAPVTAIAGGTLFVAGGITYALSRSELGRLRDNDAALDSQEAVDKTVSKGRTLQTVGVGLAVAGTAGLLAAAGGFLLGSPEAPVAVGLGTDGTSAFVFGRWP</sequence>
<evidence type="ECO:0000256" key="1">
    <source>
        <dbReference type="SAM" id="MobiDB-lite"/>
    </source>
</evidence>
<comment type="caution">
    <text evidence="3">The sequence shown here is derived from an EMBL/GenBank/DDBJ whole genome shotgun (WGS) entry which is preliminary data.</text>
</comment>
<keyword evidence="4" id="KW-1185">Reference proteome</keyword>
<name>A0A085W3Q8_9BACT</name>
<evidence type="ECO:0000313" key="3">
    <source>
        <dbReference type="EMBL" id="KFE62321.1"/>
    </source>
</evidence>
<feature type="compositionally biased region" description="Pro residues" evidence="1">
    <location>
        <begin position="121"/>
        <end position="131"/>
    </location>
</feature>
<keyword evidence="2" id="KW-0472">Membrane</keyword>
<dbReference type="STRING" id="394096.DB31_4031"/>
<proteinExistence type="predicted"/>
<gene>
    <name evidence="3" type="ORF">DB31_4031</name>
</gene>
<dbReference type="EMBL" id="JMCB01000022">
    <property type="protein sequence ID" value="KFE62321.1"/>
    <property type="molecule type" value="Genomic_DNA"/>
</dbReference>
<feature type="region of interest" description="Disordered" evidence="1">
    <location>
        <begin position="114"/>
        <end position="133"/>
    </location>
</feature>
<organism evidence="3 4">
    <name type="scientific">Hyalangium minutum</name>
    <dbReference type="NCBI Taxonomy" id="394096"/>
    <lineage>
        <taxon>Bacteria</taxon>
        <taxon>Pseudomonadati</taxon>
        <taxon>Myxococcota</taxon>
        <taxon>Myxococcia</taxon>
        <taxon>Myxococcales</taxon>
        <taxon>Cystobacterineae</taxon>
        <taxon>Archangiaceae</taxon>
        <taxon>Hyalangium</taxon>
    </lineage>
</organism>
<keyword evidence="2" id="KW-1133">Transmembrane helix</keyword>
<feature type="transmembrane region" description="Helical" evidence="2">
    <location>
        <begin position="203"/>
        <end position="225"/>
    </location>
</feature>
<protein>
    <submittedName>
        <fullName evidence="3">Uncharacterized protein</fullName>
    </submittedName>
</protein>
<keyword evidence="2" id="KW-0812">Transmembrane</keyword>
<dbReference type="AlphaFoldDB" id="A0A085W3Q8"/>
<feature type="transmembrane region" description="Helical" evidence="2">
    <location>
        <begin position="149"/>
        <end position="170"/>
    </location>
</feature>